<keyword evidence="3" id="KW-1185">Reference proteome</keyword>
<evidence type="ECO:0000256" key="1">
    <source>
        <dbReference type="SAM" id="MobiDB-lite"/>
    </source>
</evidence>
<proteinExistence type="predicted"/>
<feature type="region of interest" description="Disordered" evidence="1">
    <location>
        <begin position="1"/>
        <end position="26"/>
    </location>
</feature>
<organism evidence="2 3">
    <name type="scientific">Hucho hucho</name>
    <name type="common">huchen</name>
    <dbReference type="NCBI Taxonomy" id="62062"/>
    <lineage>
        <taxon>Eukaryota</taxon>
        <taxon>Metazoa</taxon>
        <taxon>Chordata</taxon>
        <taxon>Craniata</taxon>
        <taxon>Vertebrata</taxon>
        <taxon>Euteleostomi</taxon>
        <taxon>Actinopterygii</taxon>
        <taxon>Neopterygii</taxon>
        <taxon>Teleostei</taxon>
        <taxon>Protacanthopterygii</taxon>
        <taxon>Salmoniformes</taxon>
        <taxon>Salmonidae</taxon>
        <taxon>Salmoninae</taxon>
        <taxon>Hucho</taxon>
    </lineage>
</organism>
<reference evidence="3" key="1">
    <citation type="submission" date="2018-06" db="EMBL/GenBank/DDBJ databases">
        <title>Genome assembly of Danube salmon.</title>
        <authorList>
            <person name="Macqueen D.J."/>
            <person name="Gundappa M.K."/>
        </authorList>
    </citation>
    <scope>NUCLEOTIDE SEQUENCE [LARGE SCALE GENOMIC DNA]</scope>
</reference>
<name>A0A4W5K6C4_9TELE</name>
<feature type="compositionally biased region" description="Basic and acidic residues" evidence="1">
    <location>
        <begin position="97"/>
        <end position="111"/>
    </location>
</feature>
<dbReference type="Proteomes" id="UP000314982">
    <property type="component" value="Unassembled WGS sequence"/>
</dbReference>
<protein>
    <submittedName>
        <fullName evidence="2">Uncharacterized protein</fullName>
    </submittedName>
</protein>
<accession>A0A4W5K6C4</accession>
<reference evidence="2" key="3">
    <citation type="submission" date="2025-09" db="UniProtKB">
        <authorList>
            <consortium name="Ensembl"/>
        </authorList>
    </citation>
    <scope>IDENTIFICATION</scope>
</reference>
<dbReference type="STRING" id="62062.ENSHHUP00000007554"/>
<evidence type="ECO:0000313" key="2">
    <source>
        <dbReference type="Ensembl" id="ENSHHUP00000007554.1"/>
    </source>
</evidence>
<dbReference type="AlphaFoldDB" id="A0A4W5K6C4"/>
<evidence type="ECO:0000313" key="3">
    <source>
        <dbReference type="Proteomes" id="UP000314982"/>
    </source>
</evidence>
<dbReference type="GeneTree" id="ENSGT00970000197084"/>
<reference evidence="2" key="2">
    <citation type="submission" date="2025-08" db="UniProtKB">
        <authorList>
            <consortium name="Ensembl"/>
        </authorList>
    </citation>
    <scope>IDENTIFICATION</scope>
</reference>
<dbReference type="Ensembl" id="ENSHHUT00000007785.1">
    <property type="protein sequence ID" value="ENSHHUP00000007554.1"/>
    <property type="gene ID" value="ENSHHUG00000004655.1"/>
</dbReference>
<feature type="region of interest" description="Disordered" evidence="1">
    <location>
        <begin position="97"/>
        <end position="138"/>
    </location>
</feature>
<sequence>MSSFSQKGSPRCQAGPGREEVAAARQQRMTLPFAMSLGHVDPEALRARLISVAPSQAQRNPDALVFTHTTKAQERRRAGQRPVPLEILPVLKKYQDHKQPEFTHRQNRDRLIQSGWKPPSPSLAGVEWMDMAPDRQSS</sequence>